<name>E4RIU5_HALHG</name>
<dbReference type="Proteomes" id="UP000007434">
    <property type="component" value="Chromosome"/>
</dbReference>
<dbReference type="PANTHER" id="PTHR30290:SF9">
    <property type="entry name" value="OLIGOPEPTIDE-BINDING PROTEIN APPA"/>
    <property type="match status" value="1"/>
</dbReference>
<evidence type="ECO:0000256" key="3">
    <source>
        <dbReference type="ARBA" id="ARBA00022729"/>
    </source>
</evidence>
<dbReference type="Gene3D" id="3.10.105.10">
    <property type="entry name" value="Dipeptide-binding Protein, Domain 3"/>
    <property type="match status" value="1"/>
</dbReference>
<dbReference type="InterPro" id="IPR039424">
    <property type="entry name" value="SBP_5"/>
</dbReference>
<dbReference type="CDD" id="cd00995">
    <property type="entry name" value="PBP2_NikA_DppA_OppA_like"/>
    <property type="match status" value="1"/>
</dbReference>
<dbReference type="HOGENOM" id="CLU_539430_0_0_9"/>
<dbReference type="InterPro" id="IPR000914">
    <property type="entry name" value="SBP_5_dom"/>
</dbReference>
<comment type="similarity">
    <text evidence="1">Belongs to the bacterial solute-binding protein 5 family.</text>
</comment>
<dbReference type="KEGG" id="has:Halsa_1745"/>
<dbReference type="eggNOG" id="COG0747">
    <property type="taxonomic scope" value="Bacteria"/>
</dbReference>
<feature type="domain" description="Solute-binding protein family 5" evidence="4">
    <location>
        <begin position="70"/>
        <end position="447"/>
    </location>
</feature>
<reference evidence="5 6" key="1">
    <citation type="submission" date="2010-11" db="EMBL/GenBank/DDBJ databases">
        <title>Complete sequence of Halanaerobium sp. sapolanicus.</title>
        <authorList>
            <consortium name="US DOE Joint Genome Institute"/>
            <person name="Lucas S."/>
            <person name="Copeland A."/>
            <person name="Lapidus A."/>
            <person name="Cheng J.-F."/>
            <person name="Bruce D."/>
            <person name="Goodwin L."/>
            <person name="Pitluck S."/>
            <person name="Davenport K."/>
            <person name="Detter J.C."/>
            <person name="Han C."/>
            <person name="Tapia R."/>
            <person name="Land M."/>
            <person name="Hauser L."/>
            <person name="Jeffries C."/>
            <person name="Kyrpides N."/>
            <person name="Ivanova N."/>
            <person name="Mikhailova N."/>
            <person name="Begemann M.B."/>
            <person name="Mormile M.R."/>
            <person name="Wall J.D."/>
            <person name="Elias D.A."/>
            <person name="Woyke T."/>
        </authorList>
    </citation>
    <scope>NUCLEOTIDE SEQUENCE [LARGE SCALE GENOMIC DNA]</scope>
    <source>
        <strain evidence="6">sapolanicus</strain>
    </source>
</reference>
<evidence type="ECO:0000259" key="4">
    <source>
        <dbReference type="Pfam" id="PF00496"/>
    </source>
</evidence>
<dbReference type="GO" id="GO:0042597">
    <property type="term" value="C:periplasmic space"/>
    <property type="evidence" value="ECO:0007669"/>
    <property type="project" value="UniProtKB-ARBA"/>
</dbReference>
<evidence type="ECO:0000256" key="1">
    <source>
        <dbReference type="ARBA" id="ARBA00005695"/>
    </source>
</evidence>
<dbReference type="STRING" id="656519.Halsa_1745"/>
<reference evidence="5 6" key="2">
    <citation type="journal article" date="2011" name="J. Bacteriol.">
        <title>Complete Genome Sequence of the Haloalkaliphilic, Hydrogen Producing Halanaerobium hydrogenoformans.</title>
        <authorList>
            <person name="Brown S.D."/>
            <person name="Begemann M.B."/>
            <person name="Mormile M.R."/>
            <person name="Wall J.D."/>
            <person name="Han C.S."/>
            <person name="Goodwin L.A."/>
            <person name="Pitluck S."/>
            <person name="Land M.L."/>
            <person name="Hauser L.J."/>
            <person name="Elias D.A."/>
        </authorList>
    </citation>
    <scope>NUCLEOTIDE SEQUENCE [LARGE SCALE GENOMIC DNA]</scope>
    <source>
        <strain evidence="6">sapolanicus</strain>
    </source>
</reference>
<gene>
    <name evidence="5" type="ordered locus">Halsa_1745</name>
</gene>
<dbReference type="GO" id="GO:1904680">
    <property type="term" value="F:peptide transmembrane transporter activity"/>
    <property type="evidence" value="ECO:0007669"/>
    <property type="project" value="TreeGrafter"/>
</dbReference>
<dbReference type="SUPFAM" id="SSF53850">
    <property type="entry name" value="Periplasmic binding protein-like II"/>
    <property type="match status" value="1"/>
</dbReference>
<sequence>MKKKILLINLIILLFFSISVNAAEYGGLLRINALNQVITLNPTQAVDNASLKITNQIFENLLTIDESGNLQPLLAKSWEITDRGRKFVFDLKENIYFHEKFKENKNTKNRGREVTADDWKWSLNYLASPENKSPYRELLKDVKGYQEFTSGEIEQLSGIRTEGKYRLIIELEKSNIPFLYNLAHHATVVMPREDVLNSNLIWGLNPVGSGAFVFEEINSESLSLKRNNNYWQSDMENRSLPYLDGIKFYFPNSDQESKDYFSLYKLTSEEYSKFLTDSFTEKSHRFKKIVGNNLKYYGIIINVNNSELLDKQKFREFLNYALNREKIISNLALNNFIPAQDFLTASNESLYSYDPKRAEEIIKGFDLNSNLSINLAVNENSLNQKIAEEIKEQLRDYGISIEIEKRNWVNHLNFKDNSLLKEEYLIARTSDIAAPYNFIYENFHSDNLRSGSNYNAFNNSRLDNLLEYIKIESDPNNRERAFELIKEIIQSETPVIYLFQSAESYLIDKRIKNIDILDNYYQAPKYKRLYFGD</sequence>
<keyword evidence="3" id="KW-0732">Signal</keyword>
<dbReference type="InterPro" id="IPR030678">
    <property type="entry name" value="Peptide/Ni-bd"/>
</dbReference>
<dbReference type="AlphaFoldDB" id="E4RIU5"/>
<evidence type="ECO:0000313" key="6">
    <source>
        <dbReference type="Proteomes" id="UP000007434"/>
    </source>
</evidence>
<organism evidence="5 6">
    <name type="scientific">Halanaerobium hydrogeniformans</name>
    <name type="common">Halanaerobium sp. (strain sapolanicus)</name>
    <dbReference type="NCBI Taxonomy" id="656519"/>
    <lineage>
        <taxon>Bacteria</taxon>
        <taxon>Bacillati</taxon>
        <taxon>Bacillota</taxon>
        <taxon>Clostridia</taxon>
        <taxon>Halanaerobiales</taxon>
        <taxon>Halanaerobiaceae</taxon>
        <taxon>Halanaerobium</taxon>
    </lineage>
</organism>
<dbReference type="Pfam" id="PF00496">
    <property type="entry name" value="SBP_bac_5"/>
    <property type="match status" value="1"/>
</dbReference>
<dbReference type="EMBL" id="CP002304">
    <property type="protein sequence ID" value="ADQ15165.1"/>
    <property type="molecule type" value="Genomic_DNA"/>
</dbReference>
<evidence type="ECO:0000256" key="2">
    <source>
        <dbReference type="ARBA" id="ARBA00022448"/>
    </source>
</evidence>
<dbReference type="PIRSF" id="PIRSF002741">
    <property type="entry name" value="MppA"/>
    <property type="match status" value="1"/>
</dbReference>
<dbReference type="PANTHER" id="PTHR30290">
    <property type="entry name" value="PERIPLASMIC BINDING COMPONENT OF ABC TRANSPORTER"/>
    <property type="match status" value="1"/>
</dbReference>
<protein>
    <submittedName>
        <fullName evidence="5">Extracellular solute-binding protein family 5</fullName>
    </submittedName>
</protein>
<dbReference type="GO" id="GO:0043190">
    <property type="term" value="C:ATP-binding cassette (ABC) transporter complex"/>
    <property type="evidence" value="ECO:0007669"/>
    <property type="project" value="InterPro"/>
</dbReference>
<keyword evidence="2" id="KW-0813">Transport</keyword>
<dbReference type="OrthoDB" id="239741at2"/>
<keyword evidence="6" id="KW-1185">Reference proteome</keyword>
<proteinExistence type="inferred from homology"/>
<evidence type="ECO:0000313" key="5">
    <source>
        <dbReference type="EMBL" id="ADQ15165.1"/>
    </source>
</evidence>
<dbReference type="RefSeq" id="WP_013406242.1">
    <property type="nucleotide sequence ID" value="NC_014654.1"/>
</dbReference>
<dbReference type="Gene3D" id="3.40.190.10">
    <property type="entry name" value="Periplasmic binding protein-like II"/>
    <property type="match status" value="1"/>
</dbReference>
<dbReference type="GO" id="GO:0015833">
    <property type="term" value="P:peptide transport"/>
    <property type="evidence" value="ECO:0007669"/>
    <property type="project" value="TreeGrafter"/>
</dbReference>
<accession>E4RIU5</accession>